<evidence type="ECO:0000313" key="2">
    <source>
        <dbReference type="Proteomes" id="UP000053989"/>
    </source>
</evidence>
<protein>
    <submittedName>
        <fullName evidence="1">Uncharacterized protein</fullName>
    </submittedName>
</protein>
<dbReference type="HOGENOM" id="CLU_1801153_0_0_1"/>
<name>A0A0C2YTM6_9AGAM</name>
<gene>
    <name evidence="1" type="ORF">SCLCIDRAFT_139857</name>
</gene>
<organism evidence="1 2">
    <name type="scientific">Scleroderma citrinum Foug A</name>
    <dbReference type="NCBI Taxonomy" id="1036808"/>
    <lineage>
        <taxon>Eukaryota</taxon>
        <taxon>Fungi</taxon>
        <taxon>Dikarya</taxon>
        <taxon>Basidiomycota</taxon>
        <taxon>Agaricomycotina</taxon>
        <taxon>Agaricomycetes</taxon>
        <taxon>Agaricomycetidae</taxon>
        <taxon>Boletales</taxon>
        <taxon>Sclerodermatineae</taxon>
        <taxon>Sclerodermataceae</taxon>
        <taxon>Scleroderma</taxon>
    </lineage>
</organism>
<dbReference type="AlphaFoldDB" id="A0A0C2YTM6"/>
<proteinExistence type="predicted"/>
<reference evidence="1 2" key="1">
    <citation type="submission" date="2014-04" db="EMBL/GenBank/DDBJ databases">
        <authorList>
            <consortium name="DOE Joint Genome Institute"/>
            <person name="Kuo A."/>
            <person name="Kohler A."/>
            <person name="Nagy L.G."/>
            <person name="Floudas D."/>
            <person name="Copeland A."/>
            <person name="Barry K.W."/>
            <person name="Cichocki N."/>
            <person name="Veneault-Fourrey C."/>
            <person name="LaButti K."/>
            <person name="Lindquist E.A."/>
            <person name="Lipzen A."/>
            <person name="Lundell T."/>
            <person name="Morin E."/>
            <person name="Murat C."/>
            <person name="Sun H."/>
            <person name="Tunlid A."/>
            <person name="Henrissat B."/>
            <person name="Grigoriev I.V."/>
            <person name="Hibbett D.S."/>
            <person name="Martin F."/>
            <person name="Nordberg H.P."/>
            <person name="Cantor M.N."/>
            <person name="Hua S.X."/>
        </authorList>
    </citation>
    <scope>NUCLEOTIDE SEQUENCE [LARGE SCALE GENOMIC DNA]</scope>
    <source>
        <strain evidence="1 2">Foug A</strain>
    </source>
</reference>
<dbReference type="Proteomes" id="UP000053989">
    <property type="component" value="Unassembled WGS sequence"/>
</dbReference>
<accession>A0A0C2YTM6</accession>
<evidence type="ECO:0000313" key="1">
    <source>
        <dbReference type="EMBL" id="KIM53018.1"/>
    </source>
</evidence>
<sequence length="144" mass="16101">VDLVQLAELLSSMEPGTIVDKEQALLRKFPTTICDLLDEPTIILGEGGTVALWYLPGALSRPTQVGFNTSFLPWWSVIHIGKYLAGYKSSSIPPNNQYHWLDLAHRTMVFQSGLWWDDWLFGVGSCKASNGSLCGWFLIFLPIN</sequence>
<dbReference type="EMBL" id="KN822192">
    <property type="protein sequence ID" value="KIM53018.1"/>
    <property type="molecule type" value="Genomic_DNA"/>
</dbReference>
<dbReference type="InParanoid" id="A0A0C2YTM6"/>
<keyword evidence="2" id="KW-1185">Reference proteome</keyword>
<reference evidence="2" key="2">
    <citation type="submission" date="2015-01" db="EMBL/GenBank/DDBJ databases">
        <title>Evolutionary Origins and Diversification of the Mycorrhizal Mutualists.</title>
        <authorList>
            <consortium name="DOE Joint Genome Institute"/>
            <consortium name="Mycorrhizal Genomics Consortium"/>
            <person name="Kohler A."/>
            <person name="Kuo A."/>
            <person name="Nagy L.G."/>
            <person name="Floudas D."/>
            <person name="Copeland A."/>
            <person name="Barry K.W."/>
            <person name="Cichocki N."/>
            <person name="Veneault-Fourrey C."/>
            <person name="LaButti K."/>
            <person name="Lindquist E.A."/>
            <person name="Lipzen A."/>
            <person name="Lundell T."/>
            <person name="Morin E."/>
            <person name="Murat C."/>
            <person name="Riley R."/>
            <person name="Ohm R."/>
            <person name="Sun H."/>
            <person name="Tunlid A."/>
            <person name="Henrissat B."/>
            <person name="Grigoriev I.V."/>
            <person name="Hibbett D.S."/>
            <person name="Martin F."/>
        </authorList>
    </citation>
    <scope>NUCLEOTIDE SEQUENCE [LARGE SCALE GENOMIC DNA]</scope>
    <source>
        <strain evidence="2">Foug A</strain>
    </source>
</reference>
<feature type="non-terminal residue" evidence="1">
    <location>
        <position position="1"/>
    </location>
</feature>